<evidence type="ECO:0000313" key="2">
    <source>
        <dbReference type="EMBL" id="NTS30157.1"/>
    </source>
</evidence>
<feature type="domain" description="VOC" evidence="1">
    <location>
        <begin position="138"/>
        <end position="253"/>
    </location>
</feature>
<dbReference type="InterPro" id="IPR004360">
    <property type="entry name" value="Glyas_Fos-R_dOase_dom"/>
</dbReference>
<keyword evidence="3" id="KW-1185">Reference proteome</keyword>
<dbReference type="EMBL" id="JABUMX010000001">
    <property type="protein sequence ID" value="NTS30157.1"/>
    <property type="molecule type" value="Genomic_DNA"/>
</dbReference>
<sequence>MTTPGNFIWYELMTTDAEAAEAFYGDVVGWDPKDSGHPDMRYTLLNVGAAPVAGLMTIPDDCGPDMKPAWTGYIWAQDVDAKSKEVEQLGGKVYREPADIPNVGRFAVVADPQGATFQLFAPSMTDQGDMPKPPVQGTIGWHELNTENWQGAFDFYSRLFGWTKDQAIDMGDMGTYQLFAAGAEAVGGMMNRMDKSVPPMWNFYFCVDNIDAAQERVTSKGGKVLFGPQEVPGGAFILQCLDPQGAMFCLVGMRS</sequence>
<dbReference type="CDD" id="cd07247">
    <property type="entry name" value="SgaA_N_like"/>
    <property type="match status" value="2"/>
</dbReference>
<gene>
    <name evidence="2" type="ORF">HQ945_02725</name>
</gene>
<dbReference type="PROSITE" id="PS51819">
    <property type="entry name" value="VOC"/>
    <property type="match status" value="2"/>
</dbReference>
<proteinExistence type="predicted"/>
<evidence type="ECO:0000313" key="3">
    <source>
        <dbReference type="Proteomes" id="UP000550508"/>
    </source>
</evidence>
<dbReference type="Pfam" id="PF00903">
    <property type="entry name" value="Glyoxalase"/>
    <property type="match status" value="2"/>
</dbReference>
<evidence type="ECO:0000259" key="1">
    <source>
        <dbReference type="PROSITE" id="PS51819"/>
    </source>
</evidence>
<dbReference type="InterPro" id="IPR029068">
    <property type="entry name" value="Glyas_Bleomycin-R_OHBP_Dase"/>
</dbReference>
<comment type="caution">
    <text evidence="2">The sequence shown here is derived from an EMBL/GenBank/DDBJ whole genome shotgun (WGS) entry which is preliminary data.</text>
</comment>
<dbReference type="PANTHER" id="PTHR33993">
    <property type="entry name" value="GLYOXALASE-RELATED"/>
    <property type="match status" value="1"/>
</dbReference>
<name>A0A849VQ74_9HYPH</name>
<dbReference type="InterPro" id="IPR052164">
    <property type="entry name" value="Anthracycline_SecMetBiosynth"/>
</dbReference>
<dbReference type="AlphaFoldDB" id="A0A849VQ74"/>
<protein>
    <submittedName>
        <fullName evidence="2">VOC family protein</fullName>
    </submittedName>
</protein>
<dbReference type="InterPro" id="IPR037523">
    <property type="entry name" value="VOC_core"/>
</dbReference>
<dbReference type="SUPFAM" id="SSF54593">
    <property type="entry name" value="Glyoxalase/Bleomycin resistance protein/Dihydroxybiphenyl dioxygenase"/>
    <property type="match status" value="2"/>
</dbReference>
<organism evidence="2 3">
    <name type="scientific">Phyllobacterium pellucidum</name>
    <dbReference type="NCBI Taxonomy" id="2740464"/>
    <lineage>
        <taxon>Bacteria</taxon>
        <taxon>Pseudomonadati</taxon>
        <taxon>Pseudomonadota</taxon>
        <taxon>Alphaproteobacteria</taxon>
        <taxon>Hyphomicrobiales</taxon>
        <taxon>Phyllobacteriaceae</taxon>
        <taxon>Phyllobacterium</taxon>
    </lineage>
</organism>
<dbReference type="PANTHER" id="PTHR33993:SF14">
    <property type="entry name" value="GB|AAF24581.1"/>
    <property type="match status" value="1"/>
</dbReference>
<dbReference type="Gene3D" id="3.10.180.10">
    <property type="entry name" value="2,3-Dihydroxybiphenyl 1,2-Dioxygenase, domain 1"/>
    <property type="match status" value="2"/>
</dbReference>
<reference evidence="2 3" key="1">
    <citation type="submission" date="2020-05" db="EMBL/GenBank/DDBJ databases">
        <authorList>
            <person name="Kim M.K."/>
        </authorList>
    </citation>
    <scope>NUCLEOTIDE SEQUENCE [LARGE SCALE GENOMIC DNA]</scope>
    <source>
        <strain evidence="2 3">BT25</strain>
    </source>
</reference>
<feature type="domain" description="VOC" evidence="1">
    <location>
        <begin position="6"/>
        <end position="122"/>
    </location>
</feature>
<dbReference type="Proteomes" id="UP000550508">
    <property type="component" value="Unassembled WGS sequence"/>
</dbReference>
<dbReference type="RefSeq" id="WP_113282003.1">
    <property type="nucleotide sequence ID" value="NZ_JABUMX010000001.1"/>
</dbReference>
<accession>A0A849VQ74</accession>